<dbReference type="STRING" id="83401.SAMN05421742_101166"/>
<dbReference type="NCBIfam" id="TIGR02396">
    <property type="entry name" value="diverge_rpsU"/>
    <property type="match status" value="1"/>
</dbReference>
<dbReference type="Pfam" id="PF08511">
    <property type="entry name" value="COQ9"/>
    <property type="match status" value="1"/>
</dbReference>
<evidence type="ECO:0000256" key="6">
    <source>
        <dbReference type="ARBA" id="ARBA00058104"/>
    </source>
</evidence>
<evidence type="ECO:0000256" key="2">
    <source>
        <dbReference type="ARBA" id="ARBA00010766"/>
    </source>
</evidence>
<keyword evidence="3" id="KW-0831">Ubiquinone biosynthesis</keyword>
<proteinExistence type="inferred from homology"/>
<dbReference type="PANTHER" id="PTHR21427">
    <property type="entry name" value="UBIQUINONE BIOSYNTHESIS PROTEIN COQ9, MITOCHONDRIAL"/>
    <property type="match status" value="1"/>
</dbReference>
<keyword evidence="4" id="KW-0809">Transit peptide</keyword>
<dbReference type="Proteomes" id="UP000217076">
    <property type="component" value="Unassembled WGS sequence"/>
</dbReference>
<reference evidence="10" key="1">
    <citation type="submission" date="2016-10" db="EMBL/GenBank/DDBJ databases">
        <authorList>
            <person name="Varghese N."/>
            <person name="Submissions S."/>
        </authorList>
    </citation>
    <scope>NUCLEOTIDE SEQUENCE [LARGE SCALE GENOMIC DNA]</scope>
    <source>
        <strain evidence="10">930I</strain>
    </source>
</reference>
<keyword evidence="5" id="KW-0446">Lipid-binding</keyword>
<feature type="region of interest" description="Disordered" evidence="7">
    <location>
        <begin position="215"/>
        <end position="234"/>
    </location>
</feature>
<evidence type="ECO:0000313" key="9">
    <source>
        <dbReference type="EMBL" id="SDG41080.1"/>
    </source>
</evidence>
<evidence type="ECO:0000256" key="5">
    <source>
        <dbReference type="ARBA" id="ARBA00023121"/>
    </source>
</evidence>
<dbReference type="PANTHER" id="PTHR21427:SF19">
    <property type="entry name" value="UBIQUINONE BIOSYNTHESIS PROTEIN COQ9, MITOCHONDRIAL"/>
    <property type="match status" value="1"/>
</dbReference>
<accession>A0A1G7U2P7</accession>
<comment type="function">
    <text evidence="6">Membrane-associated protein that warps the membrane surface to access and bind aromatic isoprenes with high specificity, including ubiquinone (CoQ) isoprene intermediates and presents them directly to COQ7, therefore facilitating the COQ7-mediated hydroxylase step. Participates in the biosynthesis of coenzyme Q, also named ubiquinone, an essential lipid-soluble electron transporter for aerobic cellular respiration.</text>
</comment>
<evidence type="ECO:0000256" key="4">
    <source>
        <dbReference type="ARBA" id="ARBA00022946"/>
    </source>
</evidence>
<comment type="pathway">
    <text evidence="1">Cofactor biosynthesis; ubiquinone biosynthesis.</text>
</comment>
<gene>
    <name evidence="9" type="ORF">SAMN05421742_101166</name>
</gene>
<evidence type="ECO:0000313" key="10">
    <source>
        <dbReference type="Proteomes" id="UP000217076"/>
    </source>
</evidence>
<dbReference type="RefSeq" id="WP_176787507.1">
    <property type="nucleotide sequence ID" value="NZ_FNCV01000001.1"/>
</dbReference>
<keyword evidence="10" id="KW-1185">Reference proteome</keyword>
<dbReference type="GO" id="GO:0008289">
    <property type="term" value="F:lipid binding"/>
    <property type="evidence" value="ECO:0007669"/>
    <property type="project" value="UniProtKB-KW"/>
</dbReference>
<dbReference type="AlphaFoldDB" id="A0A1G7U2P7"/>
<protein>
    <submittedName>
        <fullName evidence="9">Ubiquinone biosynthesis protein COQ9</fullName>
    </submittedName>
</protein>
<dbReference type="InterPro" id="IPR013718">
    <property type="entry name" value="COQ9_C"/>
</dbReference>
<dbReference type="EMBL" id="FNCV01000001">
    <property type="protein sequence ID" value="SDG41080.1"/>
    <property type="molecule type" value="Genomic_DNA"/>
</dbReference>
<evidence type="ECO:0000256" key="7">
    <source>
        <dbReference type="SAM" id="MobiDB-lite"/>
    </source>
</evidence>
<name>A0A1G7U2P7_9PROT</name>
<dbReference type="InterPro" id="IPR012762">
    <property type="entry name" value="Ubiq_biosynth_COQ9"/>
</dbReference>
<evidence type="ECO:0000256" key="3">
    <source>
        <dbReference type="ARBA" id="ARBA00022688"/>
    </source>
</evidence>
<dbReference type="Gene3D" id="1.10.357.10">
    <property type="entry name" value="Tetracycline Repressor, domain 2"/>
    <property type="match status" value="1"/>
</dbReference>
<sequence>MPPRAESLPQALVARNDAIVEAALTHVPFDGWTMAALRAGAVDAGLAAEQAELAFPGGGAEAVLWLGELADRRMVAALEAQADLMELPIRRRIHLAVRARLEPWTAHREALAKGLGVVAVSAAPAGLAAACRTVDAMWWAVGDASTDFNYYTKRASLAAVVAATTAFWLNDDTPETTATWDFLDRRIENVLKAIAARRKLVARVRELGLPRVESGPMRRRRGRRRRFAPGALRA</sequence>
<dbReference type="GO" id="GO:0006744">
    <property type="term" value="P:ubiquinone biosynthetic process"/>
    <property type="evidence" value="ECO:0007669"/>
    <property type="project" value="UniProtKB-KW"/>
</dbReference>
<feature type="compositionally biased region" description="Basic residues" evidence="7">
    <location>
        <begin position="217"/>
        <end position="227"/>
    </location>
</feature>
<evidence type="ECO:0000256" key="1">
    <source>
        <dbReference type="ARBA" id="ARBA00004749"/>
    </source>
</evidence>
<comment type="similarity">
    <text evidence="2">Belongs to the COQ9 family.</text>
</comment>
<evidence type="ECO:0000259" key="8">
    <source>
        <dbReference type="Pfam" id="PF08511"/>
    </source>
</evidence>
<keyword evidence="9" id="KW-0830">Ubiquinone</keyword>
<organism evidence="9 10">
    <name type="scientific">Roseospirillum parvum</name>
    <dbReference type="NCBI Taxonomy" id="83401"/>
    <lineage>
        <taxon>Bacteria</taxon>
        <taxon>Pseudomonadati</taxon>
        <taxon>Pseudomonadota</taxon>
        <taxon>Alphaproteobacteria</taxon>
        <taxon>Rhodospirillales</taxon>
        <taxon>Rhodospirillaceae</taxon>
        <taxon>Roseospirillum</taxon>
    </lineage>
</organism>
<feature type="domain" description="COQ9 C-terminal" evidence="8">
    <location>
        <begin position="124"/>
        <end position="192"/>
    </location>
</feature>